<reference evidence="2" key="2">
    <citation type="submission" date="2020-07" db="EMBL/GenBank/DDBJ databases">
        <authorList>
            <person name="Vera ALvarez R."/>
            <person name="Arias-Moreno D.M."/>
            <person name="Jimenez-Jacinto V."/>
            <person name="Jimenez-Bremont J.F."/>
            <person name="Swaminathan K."/>
            <person name="Moose S.P."/>
            <person name="Guerrero-Gonzalez M.L."/>
            <person name="Marino-Ramirez L."/>
            <person name="Landsman D."/>
            <person name="Rodriguez-Kessler M."/>
            <person name="Delgado-Sanchez P."/>
        </authorList>
    </citation>
    <scope>NUCLEOTIDE SEQUENCE</scope>
    <source>
        <tissue evidence="2">Cladode</tissue>
    </source>
</reference>
<keyword evidence="1" id="KW-0812">Transmembrane</keyword>
<protein>
    <submittedName>
        <fullName evidence="2">Uncharacterized protein</fullName>
    </submittedName>
</protein>
<dbReference type="EMBL" id="GISG01102745">
    <property type="protein sequence ID" value="MBA4637050.1"/>
    <property type="molecule type" value="Transcribed_RNA"/>
</dbReference>
<reference evidence="2" key="1">
    <citation type="journal article" date="2013" name="J. Plant Res.">
        <title>Effect of fungi and light on seed germination of three Opuntia species from semiarid lands of central Mexico.</title>
        <authorList>
            <person name="Delgado-Sanchez P."/>
            <person name="Jimenez-Bremont J.F."/>
            <person name="Guerrero-Gonzalez Mde L."/>
            <person name="Flores J."/>
        </authorList>
    </citation>
    <scope>NUCLEOTIDE SEQUENCE</scope>
    <source>
        <tissue evidence="2">Cladode</tissue>
    </source>
</reference>
<keyword evidence="1" id="KW-1133">Transmembrane helix</keyword>
<organism evidence="2">
    <name type="scientific">Opuntia streptacantha</name>
    <name type="common">Prickly pear cactus</name>
    <name type="synonym">Opuntia cardona</name>
    <dbReference type="NCBI Taxonomy" id="393608"/>
    <lineage>
        <taxon>Eukaryota</taxon>
        <taxon>Viridiplantae</taxon>
        <taxon>Streptophyta</taxon>
        <taxon>Embryophyta</taxon>
        <taxon>Tracheophyta</taxon>
        <taxon>Spermatophyta</taxon>
        <taxon>Magnoliopsida</taxon>
        <taxon>eudicotyledons</taxon>
        <taxon>Gunneridae</taxon>
        <taxon>Pentapetalae</taxon>
        <taxon>Caryophyllales</taxon>
        <taxon>Cactineae</taxon>
        <taxon>Cactaceae</taxon>
        <taxon>Opuntioideae</taxon>
        <taxon>Opuntia</taxon>
    </lineage>
</organism>
<evidence type="ECO:0000256" key="1">
    <source>
        <dbReference type="SAM" id="Phobius"/>
    </source>
</evidence>
<dbReference type="AlphaFoldDB" id="A0A7C8ZA32"/>
<proteinExistence type="predicted"/>
<feature type="transmembrane region" description="Helical" evidence="1">
    <location>
        <begin position="6"/>
        <end position="39"/>
    </location>
</feature>
<accession>A0A7C8ZA32</accession>
<name>A0A7C8ZA32_OPUST</name>
<feature type="transmembrane region" description="Helical" evidence="1">
    <location>
        <begin position="107"/>
        <end position="129"/>
    </location>
</feature>
<keyword evidence="1" id="KW-0472">Membrane</keyword>
<feature type="transmembrane region" description="Helical" evidence="1">
    <location>
        <begin position="51"/>
        <end position="70"/>
    </location>
</feature>
<sequence length="142" mass="15483">MFTASAILFVCVTSSIFSSCKTISLAFIGVNGNILFALAENVMTDKRSIGLSLLMKNFMAFFCRSVFLWSHNVPAPTSKMATISTPGRLLSSLNLSDSIRSTHTSNFVSQIGPVFLYLILIFTFSPWITSSSSDSELTRSSS</sequence>
<evidence type="ECO:0000313" key="2">
    <source>
        <dbReference type="EMBL" id="MBA4637050.1"/>
    </source>
</evidence>